<dbReference type="EMBL" id="CP092109">
    <property type="protein sequence ID" value="UWZ79984.1"/>
    <property type="molecule type" value="Genomic_DNA"/>
</dbReference>
<organism evidence="1 2">
    <name type="scientific">Geoalkalibacter halelectricus</name>
    <dbReference type="NCBI Taxonomy" id="2847045"/>
    <lineage>
        <taxon>Bacteria</taxon>
        <taxon>Pseudomonadati</taxon>
        <taxon>Thermodesulfobacteriota</taxon>
        <taxon>Desulfuromonadia</taxon>
        <taxon>Desulfuromonadales</taxon>
        <taxon>Geoalkalibacteraceae</taxon>
        <taxon>Geoalkalibacter</taxon>
    </lineage>
</organism>
<sequence>MNGVFLVGAGLEPQPTLETIFDSDCQAPVELFLFDLPTPDTLGATAELLGLIKKNLRGFVFARLGFAPQRAQLEFAYTQGIDLLDLEIDGAADWDSPPVQQRLHALELARDIFPRWAVSATLGWRGAEAPKLMAAMDELARRRILPLLSLDAHCGAVDAEATGALFAHLEQCWRRAGVVLRPLAPLIVLTTPLAVAVPRTLVGSLLGRAQDARLRAGSDLRRLLRVRRVEESFDSAGL</sequence>
<accession>A0ABY5ZQL0</accession>
<evidence type="ECO:0000313" key="1">
    <source>
        <dbReference type="EMBL" id="UWZ79984.1"/>
    </source>
</evidence>
<keyword evidence="2" id="KW-1185">Reference proteome</keyword>
<evidence type="ECO:0000313" key="2">
    <source>
        <dbReference type="Proteomes" id="UP001060414"/>
    </source>
</evidence>
<name>A0ABY5ZQL0_9BACT</name>
<protein>
    <submittedName>
        <fullName evidence="1">Uncharacterized protein</fullName>
    </submittedName>
</protein>
<reference evidence="1" key="1">
    <citation type="journal article" date="2022" name="Environ. Microbiol.">
        <title>Geoalkalibacter halelectricus SAP #1 sp. nov. possessing extracellular electron transfer and mineral#reducing capabilities from a haloalkaline environment.</title>
        <authorList>
            <person name="Yadav S."/>
            <person name="Singh R."/>
            <person name="Sundharam S.S."/>
            <person name="Chaudhary S."/>
            <person name="Krishnamurthi S."/>
            <person name="Patil S.A."/>
        </authorList>
    </citation>
    <scope>NUCLEOTIDE SEQUENCE</scope>
    <source>
        <strain evidence="1">SAP-1</strain>
    </source>
</reference>
<dbReference type="RefSeq" id="WP_260748338.1">
    <property type="nucleotide sequence ID" value="NZ_CP092109.1"/>
</dbReference>
<dbReference type="Proteomes" id="UP001060414">
    <property type="component" value="Chromosome"/>
</dbReference>
<gene>
    <name evidence="1" type="ORF">L9S41_00960</name>
</gene>
<proteinExistence type="predicted"/>